<feature type="domain" description="HTH arsR-type" evidence="4">
    <location>
        <begin position="6"/>
        <end position="100"/>
    </location>
</feature>
<reference evidence="5 6" key="1">
    <citation type="submission" date="2021-10" db="EMBL/GenBank/DDBJ databases">
        <authorList>
            <person name="Grouzdev D.S."/>
            <person name="Pantiukh K.S."/>
            <person name="Krutkina M.S."/>
        </authorList>
    </citation>
    <scope>NUCLEOTIDE SEQUENCE [LARGE SCALE GENOMIC DNA]</scope>
    <source>
        <strain evidence="5 6">Z-7514</strain>
    </source>
</reference>
<keyword evidence="3" id="KW-0804">Transcription</keyword>
<keyword evidence="6" id="KW-1185">Reference proteome</keyword>
<name>A0AAW4X1S9_9FIRM</name>
<evidence type="ECO:0000313" key="5">
    <source>
        <dbReference type="EMBL" id="MCC3145738.1"/>
    </source>
</evidence>
<dbReference type="InterPro" id="IPR051011">
    <property type="entry name" value="Metal_resp_trans_reg"/>
</dbReference>
<evidence type="ECO:0000256" key="3">
    <source>
        <dbReference type="ARBA" id="ARBA00023163"/>
    </source>
</evidence>
<dbReference type="SUPFAM" id="SSF46785">
    <property type="entry name" value="Winged helix' DNA-binding domain"/>
    <property type="match status" value="1"/>
</dbReference>
<dbReference type="GO" id="GO:0003677">
    <property type="term" value="F:DNA binding"/>
    <property type="evidence" value="ECO:0007669"/>
    <property type="project" value="UniProtKB-KW"/>
</dbReference>
<dbReference type="Gene3D" id="1.10.10.10">
    <property type="entry name" value="Winged helix-like DNA-binding domain superfamily/Winged helix DNA-binding domain"/>
    <property type="match status" value="1"/>
</dbReference>
<proteinExistence type="predicted"/>
<dbReference type="RefSeq" id="WP_229346438.1">
    <property type="nucleotide sequence ID" value="NZ_JAJFAT010000016.1"/>
</dbReference>
<dbReference type="Proteomes" id="UP001199296">
    <property type="component" value="Unassembled WGS sequence"/>
</dbReference>
<dbReference type="Pfam" id="PF12840">
    <property type="entry name" value="HTH_20"/>
    <property type="match status" value="1"/>
</dbReference>
<dbReference type="AlphaFoldDB" id="A0AAW4X1S9"/>
<dbReference type="SMART" id="SM00418">
    <property type="entry name" value="HTH_ARSR"/>
    <property type="match status" value="1"/>
</dbReference>
<keyword evidence="2" id="KW-0238">DNA-binding</keyword>
<dbReference type="InterPro" id="IPR011991">
    <property type="entry name" value="ArsR-like_HTH"/>
</dbReference>
<protein>
    <submittedName>
        <fullName evidence="5">Helix-turn-helix domain-containing protein</fullName>
    </submittedName>
</protein>
<evidence type="ECO:0000256" key="1">
    <source>
        <dbReference type="ARBA" id="ARBA00023015"/>
    </source>
</evidence>
<gene>
    <name evidence="5" type="ORF">LJ207_10420</name>
</gene>
<dbReference type="CDD" id="cd00090">
    <property type="entry name" value="HTH_ARSR"/>
    <property type="match status" value="1"/>
</dbReference>
<keyword evidence="1" id="KW-0805">Transcription regulation</keyword>
<evidence type="ECO:0000313" key="6">
    <source>
        <dbReference type="Proteomes" id="UP001199296"/>
    </source>
</evidence>
<comment type="caution">
    <text evidence="5">The sequence shown here is derived from an EMBL/GenBank/DDBJ whole genome shotgun (WGS) entry which is preliminary data.</text>
</comment>
<dbReference type="InterPro" id="IPR036388">
    <property type="entry name" value="WH-like_DNA-bd_sf"/>
</dbReference>
<evidence type="ECO:0000256" key="2">
    <source>
        <dbReference type="ARBA" id="ARBA00023125"/>
    </source>
</evidence>
<dbReference type="PIRSF" id="PIRSF030050">
    <property type="entry name" value="UCP030050_HTH"/>
    <property type="match status" value="1"/>
</dbReference>
<dbReference type="InterPro" id="IPR016943">
    <property type="entry name" value="UCP030050_HTH"/>
</dbReference>
<dbReference type="EMBL" id="JAJFAT010000016">
    <property type="protein sequence ID" value="MCC3145738.1"/>
    <property type="molecule type" value="Genomic_DNA"/>
</dbReference>
<sequence>MKGNILELKDEEQIIDVFKALGSESRMKIIEVLQNEAMNLNQISEYINMPASSVTVNIKKLEEAGLIETEYKPGNHGSQKICSLTYDKILINLPGSRDLKDKNLIETSMPIGNYKDFEVKPTCGLASAKGVIGELDDVKSFLNPNHTNAQILWFGSGYVKYLFPNDLPKGSQAIKLELSMEICSETSDYNEDWPSDISIWINGIEIGVWTSPGDFGEKRGILNPDWWYFDQTQHGLLKIWKVTEDGTYIDGNKISDVNLADINIEENDFIKVKIGVKEDARNVGGINLFGREFGNYKQDIMLRYRYNFNKQ</sequence>
<accession>A0AAW4X1S9</accession>
<dbReference type="PANTHER" id="PTHR43132">
    <property type="entry name" value="ARSENICAL RESISTANCE OPERON REPRESSOR ARSR-RELATED"/>
    <property type="match status" value="1"/>
</dbReference>
<dbReference type="PROSITE" id="PS50987">
    <property type="entry name" value="HTH_ARSR_2"/>
    <property type="match status" value="1"/>
</dbReference>
<dbReference type="PANTHER" id="PTHR43132:SF2">
    <property type="entry name" value="ARSENICAL RESISTANCE OPERON REPRESSOR ARSR-RELATED"/>
    <property type="match status" value="1"/>
</dbReference>
<dbReference type="InterPro" id="IPR001845">
    <property type="entry name" value="HTH_ArsR_DNA-bd_dom"/>
</dbReference>
<evidence type="ECO:0000259" key="4">
    <source>
        <dbReference type="PROSITE" id="PS50987"/>
    </source>
</evidence>
<dbReference type="InterPro" id="IPR036390">
    <property type="entry name" value="WH_DNA-bd_sf"/>
</dbReference>
<dbReference type="GO" id="GO:0003700">
    <property type="term" value="F:DNA-binding transcription factor activity"/>
    <property type="evidence" value="ECO:0007669"/>
    <property type="project" value="InterPro"/>
</dbReference>
<organism evidence="5 6">
    <name type="scientific">Halanaerobium polyolivorans</name>
    <dbReference type="NCBI Taxonomy" id="2886943"/>
    <lineage>
        <taxon>Bacteria</taxon>
        <taxon>Bacillati</taxon>
        <taxon>Bacillota</taxon>
        <taxon>Clostridia</taxon>
        <taxon>Halanaerobiales</taxon>
        <taxon>Halanaerobiaceae</taxon>
        <taxon>Halanaerobium</taxon>
    </lineage>
</organism>